<evidence type="ECO:0000313" key="2">
    <source>
        <dbReference type="EMBL" id="PHQ37135.1"/>
    </source>
</evidence>
<comment type="caution">
    <text evidence="2">The sequence shown here is derived from an EMBL/GenBank/DDBJ whole genome shotgun (WGS) entry which is preliminary data.</text>
</comment>
<dbReference type="Proteomes" id="UP000225740">
    <property type="component" value="Unassembled WGS sequence"/>
</dbReference>
<gene>
    <name evidence="2" type="ORF">CEE69_01920</name>
</gene>
<organism evidence="2 3">
    <name type="scientific">Rhodopirellula bahusiensis</name>
    <dbReference type="NCBI Taxonomy" id="2014065"/>
    <lineage>
        <taxon>Bacteria</taxon>
        <taxon>Pseudomonadati</taxon>
        <taxon>Planctomycetota</taxon>
        <taxon>Planctomycetia</taxon>
        <taxon>Pirellulales</taxon>
        <taxon>Pirellulaceae</taxon>
        <taxon>Rhodopirellula</taxon>
    </lineage>
</organism>
<feature type="compositionally biased region" description="Basic and acidic residues" evidence="1">
    <location>
        <begin position="31"/>
        <end position="43"/>
    </location>
</feature>
<feature type="compositionally biased region" description="Polar residues" evidence="1">
    <location>
        <begin position="44"/>
        <end position="58"/>
    </location>
</feature>
<accession>A0A2G1WDK9</accession>
<protein>
    <submittedName>
        <fullName evidence="2">Uncharacterized protein</fullName>
    </submittedName>
</protein>
<proteinExistence type="predicted"/>
<name>A0A2G1WDK9_9BACT</name>
<dbReference type="EMBL" id="NIZW01000001">
    <property type="protein sequence ID" value="PHQ37135.1"/>
    <property type="molecule type" value="Genomic_DNA"/>
</dbReference>
<keyword evidence="3" id="KW-1185">Reference proteome</keyword>
<evidence type="ECO:0000256" key="1">
    <source>
        <dbReference type="SAM" id="MobiDB-lite"/>
    </source>
</evidence>
<evidence type="ECO:0000313" key="3">
    <source>
        <dbReference type="Proteomes" id="UP000225740"/>
    </source>
</evidence>
<dbReference type="AlphaFoldDB" id="A0A2G1WDK9"/>
<reference evidence="2 3" key="1">
    <citation type="submission" date="2017-06" db="EMBL/GenBank/DDBJ databases">
        <title>Description of Rhodopirellula bahusiensis sp. nov.</title>
        <authorList>
            <person name="Kizina J."/>
            <person name="Harder J."/>
        </authorList>
    </citation>
    <scope>NUCLEOTIDE SEQUENCE [LARGE SCALE GENOMIC DNA]</scope>
    <source>
        <strain evidence="2 3">SWK21</strain>
    </source>
</reference>
<feature type="region of interest" description="Disordered" evidence="1">
    <location>
        <begin position="31"/>
        <end position="58"/>
    </location>
</feature>
<sequence length="107" mass="12649">MELTQIDNLARKKLKSIRPVWSIPLPHHIESTSDQVQNRRRDLSVSSHQKRQGVNSQSMVDRRKYVQVPFVARFDTYETCVSMNRGFVAIKPINERPVFLKTKPYHW</sequence>